<dbReference type="AlphaFoldDB" id="A0A366KYP0"/>
<evidence type="ECO:0000256" key="1">
    <source>
        <dbReference type="SAM" id="MobiDB-lite"/>
    </source>
</evidence>
<evidence type="ECO:0000313" key="2">
    <source>
        <dbReference type="EMBL" id="RBQ06747.1"/>
    </source>
</evidence>
<comment type="caution">
    <text evidence="2">The sequence shown here is derived from an EMBL/GenBank/DDBJ whole genome shotgun (WGS) entry which is preliminary data.</text>
</comment>
<feature type="compositionally biased region" description="Basic and acidic residues" evidence="1">
    <location>
        <begin position="49"/>
        <end position="61"/>
    </location>
</feature>
<dbReference type="Proteomes" id="UP000252081">
    <property type="component" value="Unassembled WGS sequence"/>
</dbReference>
<evidence type="ECO:0000313" key="3">
    <source>
        <dbReference type="Proteomes" id="UP000252081"/>
    </source>
</evidence>
<feature type="region of interest" description="Disordered" evidence="1">
    <location>
        <begin position="41"/>
        <end position="61"/>
    </location>
</feature>
<sequence>MGKNSPENLPIAHRNEDDGCQFVQEAVMVCALSTRSCTGLTNVGAVSPRKTDQQQDMSDGR</sequence>
<keyword evidence="3" id="KW-1185">Reference proteome</keyword>
<dbReference type="EMBL" id="QNQU01000010">
    <property type="protein sequence ID" value="RBQ06747.1"/>
    <property type="molecule type" value="Genomic_DNA"/>
</dbReference>
<proteinExistence type="predicted"/>
<gene>
    <name evidence="2" type="ORF">DRW42_13290</name>
</gene>
<name>A0A366KYP0_9SPHI</name>
<organism evidence="2 3">
    <name type="scientific">Pedobacter miscanthi</name>
    <dbReference type="NCBI Taxonomy" id="2259170"/>
    <lineage>
        <taxon>Bacteria</taxon>
        <taxon>Pseudomonadati</taxon>
        <taxon>Bacteroidota</taxon>
        <taxon>Sphingobacteriia</taxon>
        <taxon>Sphingobacteriales</taxon>
        <taxon>Sphingobacteriaceae</taxon>
        <taxon>Pedobacter</taxon>
    </lineage>
</organism>
<reference evidence="2 3" key="1">
    <citation type="submission" date="2018-07" db="EMBL/GenBank/DDBJ databases">
        <title>A draft genome of a endophytic bacteria, a new species of Pedobacter.</title>
        <authorList>
            <person name="Zhang Z.D."/>
            <person name="Chen Z.J."/>
        </authorList>
    </citation>
    <scope>NUCLEOTIDE SEQUENCE [LARGE SCALE GENOMIC DNA]</scope>
    <source>
        <strain evidence="2 3">RS10</strain>
    </source>
</reference>
<protein>
    <submittedName>
        <fullName evidence="2">Uncharacterized protein</fullName>
    </submittedName>
</protein>
<accession>A0A366KYP0</accession>